<dbReference type="CDD" id="cd00093">
    <property type="entry name" value="HTH_XRE"/>
    <property type="match status" value="1"/>
</dbReference>
<dbReference type="InterPro" id="IPR010982">
    <property type="entry name" value="Lambda_DNA-bd_dom_sf"/>
</dbReference>
<dbReference type="STRING" id="476652.DEAC_c02340"/>
<sequence length="64" mass="7385">MIKKGMRLKDLEGITGYSKSHLSQILNGKDCYLSTAQDIALALGEKVDYLWPDYFHNDRPWRPS</sequence>
<comment type="caution">
    <text evidence="2">The sequence shown here is derived from an EMBL/GenBank/DDBJ whole genome shotgun (WGS) entry which is preliminary data.</text>
</comment>
<dbReference type="EMBL" id="LDZY01000001">
    <property type="protein sequence ID" value="KLU67827.1"/>
    <property type="molecule type" value="Genomic_DNA"/>
</dbReference>
<evidence type="ECO:0000313" key="3">
    <source>
        <dbReference type="Proteomes" id="UP000036356"/>
    </source>
</evidence>
<dbReference type="Proteomes" id="UP000036356">
    <property type="component" value="Unassembled WGS sequence"/>
</dbReference>
<evidence type="ECO:0000259" key="1">
    <source>
        <dbReference type="PROSITE" id="PS50943"/>
    </source>
</evidence>
<dbReference type="GO" id="GO:0003677">
    <property type="term" value="F:DNA binding"/>
    <property type="evidence" value="ECO:0007669"/>
    <property type="project" value="InterPro"/>
</dbReference>
<dbReference type="Pfam" id="PF13443">
    <property type="entry name" value="HTH_26"/>
    <property type="match status" value="1"/>
</dbReference>
<dbReference type="PATRIC" id="fig|476652.3.peg.230"/>
<proteinExistence type="predicted"/>
<organism evidence="2 3">
    <name type="scientific">Desulfosporosinus acididurans</name>
    <dbReference type="NCBI Taxonomy" id="476652"/>
    <lineage>
        <taxon>Bacteria</taxon>
        <taxon>Bacillati</taxon>
        <taxon>Bacillota</taxon>
        <taxon>Clostridia</taxon>
        <taxon>Eubacteriales</taxon>
        <taxon>Desulfitobacteriaceae</taxon>
        <taxon>Desulfosporosinus</taxon>
    </lineage>
</organism>
<accession>A0A0J1FWY7</accession>
<reference evidence="2 3" key="1">
    <citation type="submission" date="2015-06" db="EMBL/GenBank/DDBJ databases">
        <title>Draft genome of the moderately acidophilic sulfate reducer Candidatus Desulfosporosinus acididurans strain M1.</title>
        <authorList>
            <person name="Poehlein A."/>
            <person name="Petzsch P."/>
            <person name="Johnson B.D."/>
            <person name="Schloemann M."/>
            <person name="Daniel R."/>
            <person name="Muehling M."/>
        </authorList>
    </citation>
    <scope>NUCLEOTIDE SEQUENCE [LARGE SCALE GENOMIC DNA]</scope>
    <source>
        <strain evidence="2 3">M1</strain>
    </source>
</reference>
<protein>
    <recommendedName>
        <fullName evidence="1">HTH cro/C1-type domain-containing protein</fullName>
    </recommendedName>
</protein>
<dbReference type="AlphaFoldDB" id="A0A0J1FWY7"/>
<dbReference type="Gene3D" id="1.10.260.40">
    <property type="entry name" value="lambda repressor-like DNA-binding domains"/>
    <property type="match status" value="1"/>
</dbReference>
<dbReference type="PROSITE" id="PS50943">
    <property type="entry name" value="HTH_CROC1"/>
    <property type="match status" value="1"/>
</dbReference>
<gene>
    <name evidence="2" type="ORF">DEAC_c02340</name>
</gene>
<feature type="domain" description="HTH cro/C1-type" evidence="1">
    <location>
        <begin position="3"/>
        <end position="50"/>
    </location>
</feature>
<name>A0A0J1FWY7_9FIRM</name>
<evidence type="ECO:0000313" key="2">
    <source>
        <dbReference type="EMBL" id="KLU67827.1"/>
    </source>
</evidence>
<dbReference type="InterPro" id="IPR001387">
    <property type="entry name" value="Cro/C1-type_HTH"/>
</dbReference>
<dbReference type="SUPFAM" id="SSF47413">
    <property type="entry name" value="lambda repressor-like DNA-binding domains"/>
    <property type="match status" value="1"/>
</dbReference>
<keyword evidence="3" id="KW-1185">Reference proteome</keyword>